<keyword evidence="4" id="KW-1133">Transmembrane helix</keyword>
<dbReference type="InterPro" id="IPR018062">
    <property type="entry name" value="HTH_AraC-typ_CS"/>
</dbReference>
<dbReference type="PANTHER" id="PTHR43280:SF29">
    <property type="entry name" value="ARAC-FAMILY TRANSCRIPTIONAL REGULATOR"/>
    <property type="match status" value="1"/>
</dbReference>
<dbReference type="Proteomes" id="UP000468581">
    <property type="component" value="Unassembled WGS sequence"/>
</dbReference>
<evidence type="ECO:0000256" key="4">
    <source>
        <dbReference type="SAM" id="Phobius"/>
    </source>
</evidence>
<evidence type="ECO:0000313" key="6">
    <source>
        <dbReference type="EMBL" id="NER15202.1"/>
    </source>
</evidence>
<dbReference type="PRINTS" id="PR00032">
    <property type="entry name" value="HTHARAC"/>
</dbReference>
<dbReference type="SMART" id="SM00342">
    <property type="entry name" value="HTH_ARAC"/>
    <property type="match status" value="1"/>
</dbReference>
<dbReference type="PANTHER" id="PTHR43280">
    <property type="entry name" value="ARAC-FAMILY TRANSCRIPTIONAL REGULATOR"/>
    <property type="match status" value="1"/>
</dbReference>
<feature type="transmembrane region" description="Helical" evidence="4">
    <location>
        <begin position="101"/>
        <end position="119"/>
    </location>
</feature>
<accession>A0A6P0URN3</accession>
<evidence type="ECO:0000256" key="1">
    <source>
        <dbReference type="ARBA" id="ARBA00023015"/>
    </source>
</evidence>
<dbReference type="Pfam" id="PF12833">
    <property type="entry name" value="HTH_18"/>
    <property type="match status" value="1"/>
</dbReference>
<dbReference type="PROSITE" id="PS00041">
    <property type="entry name" value="HTH_ARAC_FAMILY_1"/>
    <property type="match status" value="1"/>
</dbReference>
<name>A0A6P0URN3_9FLAO</name>
<protein>
    <submittedName>
        <fullName evidence="6">Helix-turn-helix domain-containing protein</fullName>
    </submittedName>
</protein>
<feature type="transmembrane region" description="Helical" evidence="4">
    <location>
        <begin position="40"/>
        <end position="62"/>
    </location>
</feature>
<organism evidence="6 7">
    <name type="scientific">Leptobacterium flavescens</name>
    <dbReference type="NCBI Taxonomy" id="472055"/>
    <lineage>
        <taxon>Bacteria</taxon>
        <taxon>Pseudomonadati</taxon>
        <taxon>Bacteroidota</taxon>
        <taxon>Flavobacteriia</taxon>
        <taxon>Flavobacteriales</taxon>
        <taxon>Flavobacteriaceae</taxon>
        <taxon>Leptobacterium</taxon>
    </lineage>
</organism>
<dbReference type="GO" id="GO:0043565">
    <property type="term" value="F:sequence-specific DNA binding"/>
    <property type="evidence" value="ECO:0007669"/>
    <property type="project" value="InterPro"/>
</dbReference>
<dbReference type="PROSITE" id="PS01124">
    <property type="entry name" value="HTH_ARAC_FAMILY_2"/>
    <property type="match status" value="1"/>
</dbReference>
<keyword evidence="4" id="KW-0812">Transmembrane</keyword>
<feature type="transmembrane region" description="Helical" evidence="4">
    <location>
        <begin position="68"/>
        <end position="89"/>
    </location>
</feature>
<dbReference type="EMBL" id="JAABOO010000004">
    <property type="protein sequence ID" value="NER15202.1"/>
    <property type="molecule type" value="Genomic_DNA"/>
</dbReference>
<gene>
    <name evidence="6" type="ORF">GWK08_17230</name>
</gene>
<keyword evidence="3" id="KW-0804">Transcription</keyword>
<proteinExistence type="predicted"/>
<keyword evidence="2" id="KW-0238">DNA-binding</keyword>
<evidence type="ECO:0000256" key="3">
    <source>
        <dbReference type="ARBA" id="ARBA00023163"/>
    </source>
</evidence>
<evidence type="ECO:0000259" key="5">
    <source>
        <dbReference type="PROSITE" id="PS01124"/>
    </source>
</evidence>
<keyword evidence="4" id="KW-0472">Membrane</keyword>
<dbReference type="RefSeq" id="WP_163608495.1">
    <property type="nucleotide sequence ID" value="NZ_JAABOO010000004.1"/>
</dbReference>
<dbReference type="InterPro" id="IPR018060">
    <property type="entry name" value="HTH_AraC"/>
</dbReference>
<feature type="transmembrane region" description="Helical" evidence="4">
    <location>
        <begin position="193"/>
        <end position="212"/>
    </location>
</feature>
<dbReference type="SUPFAM" id="SSF46689">
    <property type="entry name" value="Homeodomain-like"/>
    <property type="match status" value="1"/>
</dbReference>
<dbReference type="AlphaFoldDB" id="A0A6P0URN3"/>
<evidence type="ECO:0000256" key="2">
    <source>
        <dbReference type="ARBA" id="ARBA00023125"/>
    </source>
</evidence>
<evidence type="ECO:0000313" key="7">
    <source>
        <dbReference type="Proteomes" id="UP000468581"/>
    </source>
</evidence>
<keyword evidence="1" id="KW-0805">Transcription regulation</keyword>
<feature type="transmembrane region" description="Helical" evidence="4">
    <location>
        <begin position="12"/>
        <end position="31"/>
    </location>
</feature>
<dbReference type="InterPro" id="IPR009057">
    <property type="entry name" value="Homeodomain-like_sf"/>
</dbReference>
<sequence>MKVLRISKEIEVLMGSIGAFQSLFMSTYLFFHRKRNIQNILLSLFFLLITLRIVKSLLWVYLDLVPDWFLNLGFAAHTASGPILLLYFLHYIHPRPWNPIHFLHFVPALLLLLFLFNINESNFWYRGGYSALLYQQLIYTLIAIGLFVHVLFKKNTSGMDVKDRWWLFLLLAGAGSIQIAYFSNYILGLTPYLAGPVIYAVFIYVIALFGLLNKKVLFKEAFSSRYNNIKIGDAEFNTSKIQIAALMQNEKPYLDPAFSLDKLSRSVTLPSYLASHIINKGFNTNFSDFINSYRIEEAKLKLMSPQYDRIKISEIAYECGFNSLSSFNKAFKKHVGRTPSEFKKSI</sequence>
<keyword evidence="7" id="KW-1185">Reference proteome</keyword>
<feature type="transmembrane region" description="Helical" evidence="4">
    <location>
        <begin position="164"/>
        <end position="187"/>
    </location>
</feature>
<dbReference type="GO" id="GO:0003700">
    <property type="term" value="F:DNA-binding transcription factor activity"/>
    <property type="evidence" value="ECO:0007669"/>
    <property type="project" value="InterPro"/>
</dbReference>
<reference evidence="6 7" key="1">
    <citation type="submission" date="2020-01" db="EMBL/GenBank/DDBJ databases">
        <title>Leptobacterium flavescens.</title>
        <authorList>
            <person name="Wang G."/>
        </authorList>
    </citation>
    <scope>NUCLEOTIDE SEQUENCE [LARGE SCALE GENOMIC DNA]</scope>
    <source>
        <strain evidence="6 7">KCTC 22160</strain>
    </source>
</reference>
<comment type="caution">
    <text evidence="6">The sequence shown here is derived from an EMBL/GenBank/DDBJ whole genome shotgun (WGS) entry which is preliminary data.</text>
</comment>
<dbReference type="InterPro" id="IPR020449">
    <property type="entry name" value="Tscrpt_reg_AraC-type_HTH"/>
</dbReference>
<feature type="domain" description="HTH araC/xylS-type" evidence="5">
    <location>
        <begin position="241"/>
        <end position="345"/>
    </location>
</feature>
<feature type="transmembrane region" description="Helical" evidence="4">
    <location>
        <begin position="131"/>
        <end position="152"/>
    </location>
</feature>
<dbReference type="Gene3D" id="1.10.10.60">
    <property type="entry name" value="Homeodomain-like"/>
    <property type="match status" value="1"/>
</dbReference>